<organism evidence="4 5">
    <name type="scientific">Aphanomyces stellatus</name>
    <dbReference type="NCBI Taxonomy" id="120398"/>
    <lineage>
        <taxon>Eukaryota</taxon>
        <taxon>Sar</taxon>
        <taxon>Stramenopiles</taxon>
        <taxon>Oomycota</taxon>
        <taxon>Saprolegniomycetes</taxon>
        <taxon>Saprolegniales</taxon>
        <taxon>Verrucalvaceae</taxon>
        <taxon>Aphanomyces</taxon>
    </lineage>
</organism>
<feature type="transmembrane region" description="Helical" evidence="1">
    <location>
        <begin position="95"/>
        <end position="116"/>
    </location>
</feature>
<evidence type="ECO:0000256" key="2">
    <source>
        <dbReference type="SAM" id="SignalP"/>
    </source>
</evidence>
<name>A0A485LAW9_9STRA</name>
<evidence type="ECO:0000256" key="1">
    <source>
        <dbReference type="SAM" id="Phobius"/>
    </source>
</evidence>
<keyword evidence="5" id="KW-1185">Reference proteome</keyword>
<sequence length="190" mass="20816">MASCIQWRHYWFHPVLLCLCHLWEATPVGPPFPSFQHAFQQMAPPPRAAPRPSNSRWGSCSTLPTGFAGSYFNCIGNWLARSADRAVVLERSTTSILLLVSLLVLVNVPALVLVALFDFNVVDKNALFLTYSLSKAGSYAIGAGLACILGLYLKDFDALYVLEQTKGRHPRDTAVVDSVFVVLDASRSAS</sequence>
<reference evidence="3" key="2">
    <citation type="submission" date="2019-06" db="EMBL/GenBank/DDBJ databases">
        <title>Genomics analysis of Aphanomyces spp. identifies a new class of oomycete effector associated with host adaptation.</title>
        <authorList>
            <person name="Gaulin E."/>
        </authorList>
    </citation>
    <scope>NUCLEOTIDE SEQUENCE</scope>
    <source>
        <strain evidence="3">CBS 578.67</strain>
    </source>
</reference>
<feature type="transmembrane region" description="Helical" evidence="1">
    <location>
        <begin position="136"/>
        <end position="153"/>
    </location>
</feature>
<feature type="chain" id="PRO_5036116425" evidence="2">
    <location>
        <begin position="26"/>
        <end position="190"/>
    </location>
</feature>
<dbReference type="EMBL" id="CAADRA010006430">
    <property type="protein sequence ID" value="VFT95468.1"/>
    <property type="molecule type" value="Genomic_DNA"/>
</dbReference>
<keyword evidence="1" id="KW-1133">Transmembrane helix</keyword>
<gene>
    <name evidence="4" type="primary">Aste57867_18734</name>
    <name evidence="3" type="ORF">As57867_018670</name>
    <name evidence="4" type="ORF">ASTE57867_18734</name>
</gene>
<dbReference type="EMBL" id="VJMH01006409">
    <property type="protein sequence ID" value="KAF0689822.1"/>
    <property type="molecule type" value="Genomic_DNA"/>
</dbReference>
<accession>A0A485LAW9</accession>
<dbReference type="AlphaFoldDB" id="A0A485LAW9"/>
<evidence type="ECO:0000313" key="3">
    <source>
        <dbReference type="EMBL" id="KAF0689822.1"/>
    </source>
</evidence>
<keyword evidence="2" id="KW-0732">Signal</keyword>
<evidence type="ECO:0000313" key="5">
    <source>
        <dbReference type="Proteomes" id="UP000332933"/>
    </source>
</evidence>
<keyword evidence="1" id="KW-0812">Transmembrane</keyword>
<dbReference type="Proteomes" id="UP000332933">
    <property type="component" value="Unassembled WGS sequence"/>
</dbReference>
<reference evidence="4 5" key="1">
    <citation type="submission" date="2019-03" db="EMBL/GenBank/DDBJ databases">
        <authorList>
            <person name="Gaulin E."/>
            <person name="Dumas B."/>
        </authorList>
    </citation>
    <scope>NUCLEOTIDE SEQUENCE [LARGE SCALE GENOMIC DNA]</scope>
    <source>
        <strain evidence="4">CBS 568.67</strain>
    </source>
</reference>
<feature type="signal peptide" evidence="2">
    <location>
        <begin position="1"/>
        <end position="25"/>
    </location>
</feature>
<proteinExistence type="predicted"/>
<keyword evidence="1" id="KW-0472">Membrane</keyword>
<protein>
    <submittedName>
        <fullName evidence="4">Aste57867_18734 protein</fullName>
    </submittedName>
</protein>
<evidence type="ECO:0000313" key="4">
    <source>
        <dbReference type="EMBL" id="VFT95468.1"/>
    </source>
</evidence>